<accession>A0A067NKI9</accession>
<sequence>MYISLEGEYEELLARGATRLIYETIWHRYIFDELAGEGEGEGTKKGYRWKTRLCRSQIDEEDPDGSQLIKGFTLSFSLSISNRVAEQWETVEVTSGVWETRLMLDLDDQHVLGDADSDNGYEEEDDSQIAEDLYDPDAFPGLVDIWETYQRTMRQEDLRWGLSMTRILRFIGPNPFLKFSPLDYTTLASHEGYQDDLNLDISS</sequence>
<dbReference type="InParanoid" id="A0A067NKI9"/>
<dbReference type="OrthoDB" id="3063271at2759"/>
<dbReference type="VEuPathDB" id="FungiDB:PLEOSDRAFT_1102640"/>
<dbReference type="EMBL" id="KL198007">
    <property type="protein sequence ID" value="KDQ28598.1"/>
    <property type="molecule type" value="Genomic_DNA"/>
</dbReference>
<reference evidence="2" key="1">
    <citation type="journal article" date="2014" name="Proc. Natl. Acad. Sci. U.S.A.">
        <title>Extensive sampling of basidiomycete genomes demonstrates inadequacy of the white-rot/brown-rot paradigm for wood decay fungi.</title>
        <authorList>
            <person name="Riley R."/>
            <person name="Salamov A.A."/>
            <person name="Brown D.W."/>
            <person name="Nagy L.G."/>
            <person name="Floudas D."/>
            <person name="Held B.W."/>
            <person name="Levasseur A."/>
            <person name="Lombard V."/>
            <person name="Morin E."/>
            <person name="Otillar R."/>
            <person name="Lindquist E.A."/>
            <person name="Sun H."/>
            <person name="LaButti K.M."/>
            <person name="Schmutz J."/>
            <person name="Jabbour D."/>
            <person name="Luo H."/>
            <person name="Baker S.E."/>
            <person name="Pisabarro A.G."/>
            <person name="Walton J.D."/>
            <person name="Blanchette R.A."/>
            <person name="Henrissat B."/>
            <person name="Martin F."/>
            <person name="Cullen D."/>
            <person name="Hibbett D.S."/>
            <person name="Grigoriev I.V."/>
        </authorList>
    </citation>
    <scope>NUCLEOTIDE SEQUENCE [LARGE SCALE GENOMIC DNA]</scope>
    <source>
        <strain evidence="2">PC15</strain>
    </source>
</reference>
<protein>
    <submittedName>
        <fullName evidence="1">Uncharacterized protein</fullName>
    </submittedName>
</protein>
<gene>
    <name evidence="1" type="ORF">PLEOSDRAFT_1102640</name>
</gene>
<dbReference type="Proteomes" id="UP000027073">
    <property type="component" value="Unassembled WGS sequence"/>
</dbReference>
<proteinExistence type="predicted"/>
<name>A0A067NKI9_PLEO1</name>
<evidence type="ECO:0000313" key="1">
    <source>
        <dbReference type="EMBL" id="KDQ28598.1"/>
    </source>
</evidence>
<evidence type="ECO:0000313" key="2">
    <source>
        <dbReference type="Proteomes" id="UP000027073"/>
    </source>
</evidence>
<dbReference type="AlphaFoldDB" id="A0A067NKI9"/>
<dbReference type="HOGENOM" id="CLU_1349410_0_0_1"/>
<organism evidence="1 2">
    <name type="scientific">Pleurotus ostreatus (strain PC15)</name>
    <name type="common">Oyster mushroom</name>
    <dbReference type="NCBI Taxonomy" id="1137138"/>
    <lineage>
        <taxon>Eukaryota</taxon>
        <taxon>Fungi</taxon>
        <taxon>Dikarya</taxon>
        <taxon>Basidiomycota</taxon>
        <taxon>Agaricomycotina</taxon>
        <taxon>Agaricomycetes</taxon>
        <taxon>Agaricomycetidae</taxon>
        <taxon>Agaricales</taxon>
        <taxon>Pleurotineae</taxon>
        <taxon>Pleurotaceae</taxon>
        <taxon>Pleurotus</taxon>
    </lineage>
</organism>